<dbReference type="Gene3D" id="2.10.25.10">
    <property type="entry name" value="Laminin"/>
    <property type="match status" value="3"/>
</dbReference>
<dbReference type="InterPro" id="IPR001881">
    <property type="entry name" value="EGF-like_Ca-bd_dom"/>
</dbReference>
<dbReference type="SUPFAM" id="SSF57535">
    <property type="entry name" value="Complement control module/SCR domain"/>
    <property type="match status" value="3"/>
</dbReference>
<dbReference type="SMART" id="SM00179">
    <property type="entry name" value="EGF_CA"/>
    <property type="match status" value="3"/>
</dbReference>
<keyword evidence="7" id="KW-0106">Calcium</keyword>
<protein>
    <submittedName>
        <fullName evidence="18">Neurogenic locus notch</fullName>
    </submittedName>
</protein>
<sequence>ERNGVSGIWTSAMCGPRRSSPLGVQRLLVSALLALSLAPRSVVRCLQLTDELQRFVTTLERYARTRNDIVFVLDESGSIGEDNFPAEMEFTQLTARLLTVSPDFSRIAVVTYGSDNKLHFDHISGGGSSMCGFLSEIEKIGYRGGGTKTREALEYADRLLQNGRYEANRIIVLISDGQANDGSKPQGIARALRGKGVIIFAVGVAGINRAELEEVATSPAHIYMLTNFPYIKEVNLDLRKDIRENQWDSVDASKCRDQSGSCDVNAICGCGARGGDYRCICKEGYEGAGTNGTCRRCKRGEYKKEIGSENCKVCPDHSTTSDEGANSLDQCLCIPGYEGNPGSNVPCRPIKCAKLSDPPGGSTLPHPCGNTFGNECDFKCNEGYCPYSCNMTQVLAGKLPWNSKSGVPRVCQANKQWSGGQFICDKVRCPALNAPSNGNMNCSSDTFEFGTTCVVGCSVGHNLVGNPSLTCATNGTWIGQLPRCEVVTCPHLKRNKRMRVSPPECQNETMPYGSICTYTCAKGWRLVDTRRKIAVDGTRKCLENGKWQGADEQITCQDVEPPVIKNCPEDIEVNNAPHSQFSAPVKWDEPSAEDNSKRASAKLISPNYVTALPWEFSIGEHLIQYVARDDAGQESKPCSFKLTVRDVEPPTLTSCPEDIILFSAAQKVNVTWKEPTFTDNGGDVTVTLDRPPGRFTWGPPSVVNYTLRDASGNTACCTFKVIVKPYKCPYLRAPRNGYVTCDADEQHCSVYCDDGYSFPTKPEPIYRCKQRANKNTAEWFTFSGRKARLPWPDCAASTRSPRVNITVGATYKTNSCQMSEERMKALKARFLEVFIKKMGHILCKRNHTCSVENVSLRCESTNSSRSATATYGQRVKRWLTKRQAEDGGEEGDFNLSFSFDLPLDTDFNATELIDSCEDCKNSSLVPPSAVEETALTQAVEQALREASNETVAQTFTNATLVGTTHAIKATCGRGQVPNGLLCVNCPIGTYYYNSSCVSCPIGTYSDREASETCDRCPGNKTTLDGRAGSVSECLDLCAPGTWSTTGKEPCTACDPRSYQDEVGQLSCKACPPGLSTGYWGAESSSECQGVCSPGMYSLNGLAPCKLCPVGEYQPAANQTSCLKCGGGLGTRNTGTVDKSDCVAISYCNEMQPCANGSTCVDEATGYRCVCPEGLRGPRCEENVDDCEQDICHHGGTCVDGVNTFSCLCPPGYTGTNCETNINDCASGPCFNGATCIDGIDKFACKCAKGFTGK</sequence>
<evidence type="ECO:0000256" key="4">
    <source>
        <dbReference type="ARBA" id="ARBA00022692"/>
    </source>
</evidence>
<dbReference type="InterPro" id="IPR043555">
    <property type="entry name" value="SRPX-like"/>
</dbReference>
<feature type="non-terminal residue" evidence="18">
    <location>
        <position position="1253"/>
    </location>
</feature>
<evidence type="ECO:0000256" key="13">
    <source>
        <dbReference type="PROSITE-ProRule" id="PRU00302"/>
    </source>
</evidence>
<dbReference type="GO" id="GO:0005509">
    <property type="term" value="F:calcium ion binding"/>
    <property type="evidence" value="ECO:0007669"/>
    <property type="project" value="InterPro"/>
</dbReference>
<evidence type="ECO:0000256" key="11">
    <source>
        <dbReference type="ARBA" id="ARBA00023180"/>
    </source>
</evidence>
<dbReference type="EMBL" id="GEDV01000112">
    <property type="protein sequence ID" value="JAP88445.1"/>
    <property type="molecule type" value="Transcribed_RNA"/>
</dbReference>
<dbReference type="PROSITE" id="PS50026">
    <property type="entry name" value="EGF_3"/>
    <property type="match status" value="3"/>
</dbReference>
<dbReference type="InterPro" id="IPR018097">
    <property type="entry name" value="EGF_Ca-bd_CS"/>
</dbReference>
<dbReference type="Pfam" id="PF00084">
    <property type="entry name" value="Sushi"/>
    <property type="match status" value="2"/>
</dbReference>
<organism evidence="18">
    <name type="scientific">Rhipicephalus appendiculatus</name>
    <name type="common">Brown ear tick</name>
    <dbReference type="NCBI Taxonomy" id="34631"/>
    <lineage>
        <taxon>Eukaryota</taxon>
        <taxon>Metazoa</taxon>
        <taxon>Ecdysozoa</taxon>
        <taxon>Arthropoda</taxon>
        <taxon>Chelicerata</taxon>
        <taxon>Arachnida</taxon>
        <taxon>Acari</taxon>
        <taxon>Parasitiformes</taxon>
        <taxon>Ixodida</taxon>
        <taxon>Ixodoidea</taxon>
        <taxon>Ixodidae</taxon>
        <taxon>Rhipicephalinae</taxon>
        <taxon>Rhipicephalus</taxon>
        <taxon>Rhipicephalus</taxon>
    </lineage>
</organism>
<dbReference type="SMART" id="SM00032">
    <property type="entry name" value="CCP"/>
    <property type="match status" value="4"/>
</dbReference>
<dbReference type="GO" id="GO:0032991">
    <property type="term" value="C:protein-containing complex"/>
    <property type="evidence" value="ECO:0007669"/>
    <property type="project" value="UniProtKB-ARBA"/>
</dbReference>
<feature type="non-terminal residue" evidence="18">
    <location>
        <position position="1"/>
    </location>
</feature>
<keyword evidence="11" id="KW-0325">Glycoprotein</keyword>
<keyword evidence="3 12" id="KW-0245">EGF-like domain</keyword>
<dbReference type="PROSITE" id="PS00022">
    <property type="entry name" value="EGF_1"/>
    <property type="match status" value="2"/>
</dbReference>
<keyword evidence="4" id="KW-0812">Transmembrane</keyword>
<dbReference type="FunFam" id="2.10.25.10:FF:000391">
    <property type="entry name" value="Weary, isoform C"/>
    <property type="match status" value="1"/>
</dbReference>
<dbReference type="CDD" id="cd01450">
    <property type="entry name" value="vWFA_subfamily_ECM"/>
    <property type="match status" value="1"/>
</dbReference>
<dbReference type="GO" id="GO:0000902">
    <property type="term" value="P:cell morphogenesis"/>
    <property type="evidence" value="ECO:0007669"/>
    <property type="project" value="UniProtKB-ARBA"/>
</dbReference>
<evidence type="ECO:0000256" key="10">
    <source>
        <dbReference type="ARBA" id="ARBA00023157"/>
    </source>
</evidence>
<dbReference type="InterPro" id="IPR000152">
    <property type="entry name" value="EGF-type_Asp/Asn_hydroxyl_site"/>
</dbReference>
<dbReference type="GO" id="GO:0007154">
    <property type="term" value="P:cell communication"/>
    <property type="evidence" value="ECO:0007669"/>
    <property type="project" value="UniProtKB-ARBA"/>
</dbReference>
<evidence type="ECO:0000256" key="6">
    <source>
        <dbReference type="ARBA" id="ARBA00022737"/>
    </source>
</evidence>
<evidence type="ECO:0000313" key="18">
    <source>
        <dbReference type="EMBL" id="JAP88445.1"/>
    </source>
</evidence>
<keyword evidence="2" id="KW-1003">Cell membrane</keyword>
<dbReference type="PROSITE" id="PS50234">
    <property type="entry name" value="VWFA"/>
    <property type="match status" value="1"/>
</dbReference>
<dbReference type="FunFam" id="2.10.25.10:FF:000123">
    <property type="entry name" value="Crumbs homolog 1 (Drosophila)"/>
    <property type="match status" value="1"/>
</dbReference>
<dbReference type="PROSITE" id="PS50825">
    <property type="entry name" value="HYR"/>
    <property type="match status" value="2"/>
</dbReference>
<feature type="domain" description="VWFA" evidence="15">
    <location>
        <begin position="68"/>
        <end position="242"/>
    </location>
</feature>
<dbReference type="InterPro" id="IPR009030">
    <property type="entry name" value="Growth_fac_rcpt_cys_sf"/>
</dbReference>
<feature type="disulfide bond" evidence="13">
    <location>
        <begin position="457"/>
        <end position="484"/>
    </location>
</feature>
<proteinExistence type="predicted"/>
<dbReference type="GO" id="GO:0048666">
    <property type="term" value="P:neuron development"/>
    <property type="evidence" value="ECO:0007669"/>
    <property type="project" value="UniProtKB-ARBA"/>
</dbReference>
<dbReference type="PROSITE" id="PS50923">
    <property type="entry name" value="SUSHI"/>
    <property type="match status" value="2"/>
</dbReference>
<keyword evidence="10 12" id="KW-1015">Disulfide bond</keyword>
<keyword evidence="6" id="KW-0677">Repeat</keyword>
<evidence type="ECO:0000259" key="17">
    <source>
        <dbReference type="PROSITE" id="PS50923"/>
    </source>
</evidence>
<keyword evidence="5" id="KW-0732">Signal</keyword>
<dbReference type="PROSITE" id="PS00010">
    <property type="entry name" value="ASX_HYDROXYL"/>
    <property type="match status" value="3"/>
</dbReference>
<dbReference type="SMART" id="SM00181">
    <property type="entry name" value="EGF"/>
    <property type="match status" value="4"/>
</dbReference>
<dbReference type="SMART" id="SM00327">
    <property type="entry name" value="VWA"/>
    <property type="match status" value="1"/>
</dbReference>
<reference evidence="18" key="1">
    <citation type="journal article" date="2016" name="Ticks Tick Borne Dis.">
        <title>De novo assembly and annotation of the salivary gland transcriptome of Rhipicephalus appendiculatus male and female ticks during blood feeding.</title>
        <authorList>
            <person name="de Castro M.H."/>
            <person name="de Klerk D."/>
            <person name="Pienaar R."/>
            <person name="Latif A.A."/>
            <person name="Rees D.J."/>
            <person name="Mans B.J."/>
        </authorList>
    </citation>
    <scope>NUCLEOTIDE SEQUENCE</scope>
    <source>
        <tissue evidence="18">Salivary glands</tissue>
    </source>
</reference>
<evidence type="ECO:0000256" key="5">
    <source>
        <dbReference type="ARBA" id="ARBA00022729"/>
    </source>
</evidence>
<evidence type="ECO:0000259" key="16">
    <source>
        <dbReference type="PROSITE" id="PS50825"/>
    </source>
</evidence>
<dbReference type="Gene3D" id="2.10.70.10">
    <property type="entry name" value="Complement Module, domain 1"/>
    <property type="match status" value="3"/>
</dbReference>
<comment type="subcellular location">
    <subcellularLocation>
        <location evidence="1">Cell membrane</location>
        <topology evidence="1">Single-pass type I membrane protein</topology>
    </subcellularLocation>
</comment>
<dbReference type="Pfam" id="PF00008">
    <property type="entry name" value="EGF"/>
    <property type="match status" value="3"/>
</dbReference>
<dbReference type="InterPro" id="IPR035976">
    <property type="entry name" value="Sushi/SCR/CCP_sf"/>
</dbReference>
<feature type="disulfide bond" evidence="12">
    <location>
        <begin position="1170"/>
        <end position="1179"/>
    </location>
</feature>
<dbReference type="CDD" id="cd00033">
    <property type="entry name" value="CCP"/>
    <property type="match status" value="2"/>
</dbReference>
<name>A0A131ZCA0_RHIAP</name>
<evidence type="ECO:0000256" key="8">
    <source>
        <dbReference type="ARBA" id="ARBA00022989"/>
    </source>
</evidence>
<dbReference type="PRINTS" id="PR00453">
    <property type="entry name" value="VWFADOMAIN"/>
</dbReference>
<feature type="domain" description="HYR" evidence="16">
    <location>
        <begin position="645"/>
        <end position="725"/>
    </location>
</feature>
<dbReference type="InterPro" id="IPR036465">
    <property type="entry name" value="vWFA_dom_sf"/>
</dbReference>
<dbReference type="PANTHER" id="PTHR46343:SF2">
    <property type="entry name" value="SUSHI_VON WILLEBRAND FACTOR TYPE A_EGF_PENTRAXIN DOMAIN-CONTAINING 1"/>
    <property type="match status" value="1"/>
</dbReference>
<evidence type="ECO:0000256" key="9">
    <source>
        <dbReference type="ARBA" id="ARBA00023136"/>
    </source>
</evidence>
<feature type="domain" description="EGF-like" evidence="14">
    <location>
        <begin position="1220"/>
        <end position="1253"/>
    </location>
</feature>
<feature type="domain" description="HYR" evidence="16">
    <location>
        <begin position="557"/>
        <end position="644"/>
    </location>
</feature>
<dbReference type="GO" id="GO:0023052">
    <property type="term" value="P:signaling"/>
    <property type="evidence" value="ECO:0007669"/>
    <property type="project" value="UniProtKB-ARBA"/>
</dbReference>
<dbReference type="InterPro" id="IPR000436">
    <property type="entry name" value="Sushi_SCR_CCP_dom"/>
</dbReference>
<feature type="domain" description="Sushi" evidence="17">
    <location>
        <begin position="427"/>
        <end position="486"/>
    </location>
</feature>
<dbReference type="Pfam" id="PF07699">
    <property type="entry name" value="Ephrin_rec_like"/>
    <property type="match status" value="4"/>
</dbReference>
<evidence type="ECO:0000256" key="1">
    <source>
        <dbReference type="ARBA" id="ARBA00004251"/>
    </source>
</evidence>
<dbReference type="GO" id="GO:0005886">
    <property type="term" value="C:plasma membrane"/>
    <property type="evidence" value="ECO:0007669"/>
    <property type="project" value="UniProtKB-SubCell"/>
</dbReference>
<evidence type="ECO:0000259" key="15">
    <source>
        <dbReference type="PROSITE" id="PS50234"/>
    </source>
</evidence>
<comment type="caution">
    <text evidence="12">Lacks conserved residue(s) required for the propagation of feature annotation.</text>
</comment>
<feature type="domain" description="EGF-like" evidence="14">
    <location>
        <begin position="1143"/>
        <end position="1180"/>
    </location>
</feature>
<evidence type="ECO:0000256" key="12">
    <source>
        <dbReference type="PROSITE-ProRule" id="PRU00076"/>
    </source>
</evidence>
<dbReference type="SMART" id="SM01411">
    <property type="entry name" value="Ephrin_rec_like"/>
    <property type="match status" value="4"/>
</dbReference>
<feature type="domain" description="Sushi" evidence="17">
    <location>
        <begin position="487"/>
        <end position="558"/>
    </location>
</feature>
<accession>A0A131ZCA0</accession>
<dbReference type="InterPro" id="IPR011641">
    <property type="entry name" value="Tyr-kin_ephrin_A/B_rcpt-like"/>
</dbReference>
<dbReference type="PROSITE" id="PS01186">
    <property type="entry name" value="EGF_2"/>
    <property type="match status" value="1"/>
</dbReference>
<evidence type="ECO:0000256" key="2">
    <source>
        <dbReference type="ARBA" id="ARBA00022475"/>
    </source>
</evidence>
<keyword evidence="9" id="KW-0472">Membrane</keyword>
<feature type="domain" description="EGF-like" evidence="14">
    <location>
        <begin position="1182"/>
        <end position="1218"/>
    </location>
</feature>
<dbReference type="FunFam" id="2.10.25.10:FF:000230">
    <property type="entry name" value="Delta-like protein"/>
    <property type="match status" value="1"/>
</dbReference>
<keyword evidence="13" id="KW-0768">Sushi</keyword>
<dbReference type="Gene3D" id="2.10.50.10">
    <property type="entry name" value="Tumor Necrosis Factor Receptor, subunit A, domain 2"/>
    <property type="match status" value="3"/>
</dbReference>
<evidence type="ECO:0000259" key="14">
    <source>
        <dbReference type="PROSITE" id="PS50026"/>
    </source>
</evidence>
<evidence type="ECO:0000256" key="3">
    <source>
        <dbReference type="ARBA" id="ARBA00022536"/>
    </source>
</evidence>
<dbReference type="Pfam" id="PF00092">
    <property type="entry name" value="VWA"/>
    <property type="match status" value="1"/>
</dbReference>
<dbReference type="Gene3D" id="3.40.50.410">
    <property type="entry name" value="von Willebrand factor, type A domain"/>
    <property type="match status" value="1"/>
</dbReference>
<dbReference type="InterPro" id="IPR002035">
    <property type="entry name" value="VWF_A"/>
</dbReference>
<dbReference type="CDD" id="cd00054">
    <property type="entry name" value="EGF_CA"/>
    <property type="match status" value="3"/>
</dbReference>
<dbReference type="PANTHER" id="PTHR46343">
    <property type="entry name" value="HYR DOMAIN-CONTAINING PROTEIN"/>
    <property type="match status" value="1"/>
</dbReference>
<dbReference type="SUPFAM" id="SSF57184">
    <property type="entry name" value="Growth factor receptor domain"/>
    <property type="match status" value="1"/>
</dbReference>
<dbReference type="GO" id="GO:0042063">
    <property type="term" value="P:gliogenesis"/>
    <property type="evidence" value="ECO:0007669"/>
    <property type="project" value="UniProtKB-ARBA"/>
</dbReference>
<dbReference type="PROSITE" id="PS01187">
    <property type="entry name" value="EGF_CA"/>
    <property type="match status" value="2"/>
</dbReference>
<dbReference type="SUPFAM" id="SSF53300">
    <property type="entry name" value="vWA-like"/>
    <property type="match status" value="1"/>
</dbReference>
<evidence type="ECO:0000256" key="7">
    <source>
        <dbReference type="ARBA" id="ARBA00022837"/>
    </source>
</evidence>
<dbReference type="InterPro" id="IPR003410">
    <property type="entry name" value="HYR_dom"/>
</dbReference>
<dbReference type="Pfam" id="PF02494">
    <property type="entry name" value="HYR"/>
    <property type="match status" value="2"/>
</dbReference>
<dbReference type="AlphaFoldDB" id="A0A131ZCA0"/>
<keyword evidence="8" id="KW-1133">Transmembrane helix</keyword>
<feature type="disulfide bond" evidence="12">
    <location>
        <begin position="1208"/>
        <end position="1217"/>
    </location>
</feature>
<dbReference type="SUPFAM" id="SSF57196">
    <property type="entry name" value="EGF/Laminin"/>
    <property type="match status" value="3"/>
</dbReference>
<dbReference type="InterPro" id="IPR000742">
    <property type="entry name" value="EGF"/>
</dbReference>